<organism evidence="2 3">
    <name type="scientific">Mycolicibacterium moriokaense</name>
    <dbReference type="NCBI Taxonomy" id="39691"/>
    <lineage>
        <taxon>Bacteria</taxon>
        <taxon>Bacillati</taxon>
        <taxon>Actinomycetota</taxon>
        <taxon>Actinomycetes</taxon>
        <taxon>Mycobacteriales</taxon>
        <taxon>Mycobacteriaceae</taxon>
        <taxon>Mycolicibacterium</taxon>
    </lineage>
</organism>
<evidence type="ECO:0000256" key="1">
    <source>
        <dbReference type="SAM" id="MobiDB-lite"/>
    </source>
</evidence>
<proteinExistence type="predicted"/>
<dbReference type="EMBL" id="AP022560">
    <property type="protein sequence ID" value="BBW99682.1"/>
    <property type="molecule type" value="Genomic_DNA"/>
</dbReference>
<accession>A0AAD1H6C4</accession>
<gene>
    <name evidence="2" type="ORF">MMOR_06190</name>
</gene>
<protein>
    <submittedName>
        <fullName evidence="2">Uncharacterized protein</fullName>
    </submittedName>
</protein>
<evidence type="ECO:0000313" key="3">
    <source>
        <dbReference type="Proteomes" id="UP000466681"/>
    </source>
</evidence>
<feature type="region of interest" description="Disordered" evidence="1">
    <location>
        <begin position="1"/>
        <end position="30"/>
    </location>
</feature>
<keyword evidence="3" id="KW-1185">Reference proteome</keyword>
<dbReference type="KEGG" id="mmor:MMOR_06190"/>
<evidence type="ECO:0000313" key="2">
    <source>
        <dbReference type="EMBL" id="BBW99682.1"/>
    </source>
</evidence>
<sequence>MLEERGTGDTTVVGPHDASTGGSGELLAVSIPRRPTGGVGIDENHGVACLDGRLIGAGFERIQPIHPDEPSV</sequence>
<name>A0AAD1H6C4_9MYCO</name>
<dbReference type="AlphaFoldDB" id="A0AAD1H6C4"/>
<reference evidence="2 3" key="1">
    <citation type="journal article" date="2019" name="Emerg. Microbes Infect.">
        <title>Comprehensive subspecies identification of 175 nontuberculous mycobacteria species based on 7547 genomic profiles.</title>
        <authorList>
            <person name="Matsumoto Y."/>
            <person name="Kinjo T."/>
            <person name="Motooka D."/>
            <person name="Nabeya D."/>
            <person name="Jung N."/>
            <person name="Uechi K."/>
            <person name="Horii T."/>
            <person name="Iida T."/>
            <person name="Fujita J."/>
            <person name="Nakamura S."/>
        </authorList>
    </citation>
    <scope>NUCLEOTIDE SEQUENCE [LARGE SCALE GENOMIC DNA]</scope>
    <source>
        <strain evidence="2 3">JCM 6375</strain>
    </source>
</reference>
<dbReference type="Proteomes" id="UP000466681">
    <property type="component" value="Chromosome"/>
</dbReference>